<keyword evidence="1" id="KW-0175">Coiled coil</keyword>
<feature type="domain" description="UBX" evidence="3">
    <location>
        <begin position="489"/>
        <end position="564"/>
    </location>
</feature>
<dbReference type="CDD" id="cd01767">
    <property type="entry name" value="UBX"/>
    <property type="match status" value="1"/>
</dbReference>
<evidence type="ECO:0000259" key="3">
    <source>
        <dbReference type="PROSITE" id="PS50033"/>
    </source>
</evidence>
<feature type="coiled-coil region" evidence="1">
    <location>
        <begin position="444"/>
        <end position="471"/>
    </location>
</feature>
<sequence>MSTRELDEALLNQFMQSITPSQKKERSSSSRRHKHQKSSSHRSEHRSSHRSRHHTTSDTEESSSSAHSSSEIKKRKRTSHSSRSHHKRRVHHKARHRSSSPSEPQEAIPFHAEDDVLDTTHFREQSMEHIMKARQGKYAQRTVTTQYNRTAAQTQVKPKAKLPWEKRDAAPEIIIVCEAVSTPRKPPLVPSLPLTRPPSSEPKPHISSQTLDQPISNISLDANIAYRHSIAQFQIFLNFLREISTSKQCNVATQQTVRKIKPALHPQITIANFSQILQASLSQSRPIGLFVHRTNECEDIFLKQVLCHETVRDILDKQYVFTMITLPTGTIPPKAAVKLIPGFYMMTYLKDTVYVHESVSITRETTINDFVLKLSQSALISERITSEYILSYHFTSPTSDRTRPLQQTKQTNTQQLAEERAIVAETNREYEESVMVDKAKEQSLLDEERRLQSALRAREEEEHRKEEKARALHSSLDAFFVDEPSADTPASQVTVIQLRLPNRPPLVRRFLISQTVQNALAVAQREDADLRAVKLQAISLPKTVLRSEQTFEEAGLVPRAALLINVLADEE</sequence>
<evidence type="ECO:0000313" key="4">
    <source>
        <dbReference type="EMBL" id="KAK2944608.1"/>
    </source>
</evidence>
<dbReference type="Proteomes" id="UP001281761">
    <property type="component" value="Unassembled WGS sequence"/>
</dbReference>
<gene>
    <name evidence="4" type="ORF">BLNAU_20466</name>
</gene>
<comment type="caution">
    <text evidence="4">The sequence shown here is derived from an EMBL/GenBank/DDBJ whole genome shotgun (WGS) entry which is preliminary data.</text>
</comment>
<feature type="compositionally biased region" description="Basic residues" evidence="2">
    <location>
        <begin position="29"/>
        <end position="40"/>
    </location>
</feature>
<dbReference type="InterPro" id="IPR029071">
    <property type="entry name" value="Ubiquitin-like_domsf"/>
</dbReference>
<protein>
    <recommendedName>
        <fullName evidence="3">UBX domain-containing protein</fullName>
    </recommendedName>
</protein>
<organism evidence="4 5">
    <name type="scientific">Blattamonas nauphoetae</name>
    <dbReference type="NCBI Taxonomy" id="2049346"/>
    <lineage>
        <taxon>Eukaryota</taxon>
        <taxon>Metamonada</taxon>
        <taxon>Preaxostyla</taxon>
        <taxon>Oxymonadida</taxon>
        <taxon>Blattamonas</taxon>
    </lineage>
</organism>
<dbReference type="EMBL" id="JARBJD010000291">
    <property type="protein sequence ID" value="KAK2944608.1"/>
    <property type="molecule type" value="Genomic_DNA"/>
</dbReference>
<dbReference type="SUPFAM" id="SSF54236">
    <property type="entry name" value="Ubiquitin-like"/>
    <property type="match status" value="1"/>
</dbReference>
<dbReference type="InterPro" id="IPR050730">
    <property type="entry name" value="UBX_domain-protein"/>
</dbReference>
<feature type="region of interest" description="Disordered" evidence="2">
    <location>
        <begin position="186"/>
        <end position="210"/>
    </location>
</feature>
<dbReference type="Pfam" id="PF00789">
    <property type="entry name" value="UBX"/>
    <property type="match status" value="1"/>
</dbReference>
<dbReference type="PANTHER" id="PTHR23322">
    <property type="entry name" value="FAS-ASSOCIATED PROTEIN"/>
    <property type="match status" value="1"/>
</dbReference>
<dbReference type="PROSITE" id="PS50033">
    <property type="entry name" value="UBX"/>
    <property type="match status" value="1"/>
</dbReference>
<name>A0ABQ9WZ49_9EUKA</name>
<keyword evidence="5" id="KW-1185">Reference proteome</keyword>
<feature type="region of interest" description="Disordered" evidence="2">
    <location>
        <begin position="1"/>
        <end position="112"/>
    </location>
</feature>
<accession>A0ABQ9WZ49</accession>
<dbReference type="Gene3D" id="3.10.20.90">
    <property type="entry name" value="Phosphatidylinositol 3-kinase Catalytic Subunit, Chain A, domain 1"/>
    <property type="match status" value="1"/>
</dbReference>
<evidence type="ECO:0000256" key="2">
    <source>
        <dbReference type="SAM" id="MobiDB-lite"/>
    </source>
</evidence>
<feature type="compositionally biased region" description="Basic residues" evidence="2">
    <location>
        <begin position="73"/>
        <end position="98"/>
    </location>
</feature>
<reference evidence="4 5" key="1">
    <citation type="journal article" date="2022" name="bioRxiv">
        <title>Genomics of Preaxostyla Flagellates Illuminates Evolutionary Transitions and the Path Towards Mitochondrial Loss.</title>
        <authorList>
            <person name="Novak L.V.F."/>
            <person name="Treitli S.C."/>
            <person name="Pyrih J."/>
            <person name="Halakuc P."/>
            <person name="Pipaliya S.V."/>
            <person name="Vacek V."/>
            <person name="Brzon O."/>
            <person name="Soukal P."/>
            <person name="Eme L."/>
            <person name="Dacks J.B."/>
            <person name="Karnkowska A."/>
            <person name="Elias M."/>
            <person name="Hampl V."/>
        </authorList>
    </citation>
    <scope>NUCLEOTIDE SEQUENCE [LARGE SCALE GENOMIC DNA]</scope>
    <source>
        <strain evidence="4">NAU3</strain>
        <tissue evidence="4">Gut</tissue>
    </source>
</reference>
<evidence type="ECO:0000313" key="5">
    <source>
        <dbReference type="Proteomes" id="UP001281761"/>
    </source>
</evidence>
<dbReference type="InterPro" id="IPR001012">
    <property type="entry name" value="UBX_dom"/>
</dbReference>
<proteinExistence type="predicted"/>
<evidence type="ECO:0000256" key="1">
    <source>
        <dbReference type="SAM" id="Coils"/>
    </source>
</evidence>
<feature type="compositionally biased region" description="Pro residues" evidence="2">
    <location>
        <begin position="186"/>
        <end position="201"/>
    </location>
</feature>